<keyword evidence="2" id="KW-1185">Reference proteome</keyword>
<organism evidence="1 2">
    <name type="scientific">Streptomonospora nanhaiensis</name>
    <dbReference type="NCBI Taxonomy" id="1323731"/>
    <lineage>
        <taxon>Bacteria</taxon>
        <taxon>Bacillati</taxon>
        <taxon>Actinomycetota</taxon>
        <taxon>Actinomycetes</taxon>
        <taxon>Streptosporangiales</taxon>
        <taxon>Nocardiopsidaceae</taxon>
        <taxon>Streptomonospora</taxon>
    </lineage>
</organism>
<protein>
    <submittedName>
        <fullName evidence="1">Uncharacterized protein</fullName>
    </submittedName>
</protein>
<evidence type="ECO:0000313" key="1">
    <source>
        <dbReference type="EMBL" id="NYI95256.1"/>
    </source>
</evidence>
<dbReference type="AlphaFoldDB" id="A0A853BL23"/>
<reference evidence="1 2" key="1">
    <citation type="submission" date="2020-07" db="EMBL/GenBank/DDBJ databases">
        <title>Sequencing the genomes of 1000 actinobacteria strains.</title>
        <authorList>
            <person name="Klenk H.-P."/>
        </authorList>
    </citation>
    <scope>NUCLEOTIDE SEQUENCE [LARGE SCALE GENOMIC DNA]</scope>
    <source>
        <strain evidence="1 2">DSM 45927</strain>
    </source>
</reference>
<comment type="caution">
    <text evidence="1">The sequence shown here is derived from an EMBL/GenBank/DDBJ whole genome shotgun (WGS) entry which is preliminary data.</text>
</comment>
<dbReference type="Proteomes" id="UP000575985">
    <property type="component" value="Unassembled WGS sequence"/>
</dbReference>
<accession>A0A853BL23</accession>
<sequence length="139" mass="15535">MGVLLHYSATRGRALTAGERARLAALAERTWQALRDDLRGRLPDWHARAQVPPSLDRPELIAEGPRLYPEDSLEPGEILAGASKVSHSGCGEEPVIVQVEHLVAMLTLMRRALPDAVWRVRVDDHDLPWNARAQCYELD</sequence>
<dbReference type="EMBL" id="JACCFO010000001">
    <property type="protein sequence ID" value="NYI95256.1"/>
    <property type="molecule type" value="Genomic_DNA"/>
</dbReference>
<proteinExistence type="predicted"/>
<evidence type="ECO:0000313" key="2">
    <source>
        <dbReference type="Proteomes" id="UP000575985"/>
    </source>
</evidence>
<dbReference type="RefSeq" id="WP_179765510.1">
    <property type="nucleotide sequence ID" value="NZ_JACCFO010000001.1"/>
</dbReference>
<gene>
    <name evidence="1" type="ORF">HNR12_001533</name>
</gene>
<name>A0A853BL23_9ACTN</name>